<dbReference type="Proteomes" id="UP001499854">
    <property type="component" value="Unassembled WGS sequence"/>
</dbReference>
<sequence>MQRKLIALTSAAAAVALMASACSSSKSDKGAAAEPSQGGSVTATNAPTLSGAKDNAAGTTLNVWLVSDPKDNPDWMAIINNATDQFKAKTGADIKINWQTWGNHLTNLDAALSGSGDVPDVIEVGNTEAAKYAFNGAFADVSSVKSTFDNNDTWLDGLSAPCTQDGHLYCIPYYAGTRTLIYRTDLLQAAGVTSVPKTWADFTAALDKVKTANASNANFVAYNAPGKNWYQAGSFVYGQGGSFAVKGSDGKWKGNLEDPKSVAGLQQWSDLVSKYSTKASASKDESDEDTLFETGDVFAEYDSAWHAGAVQQVHQNPNDPKSPLQDTKVKGKVDTAPLPGATADKPSPAFLGGSVLGITAKSKNQNLAAQWIQLYTNAASNAAEGKLGNLPNNKTDLAKAVGPAISQQVADQAASSWFTPVAPNWADVESSNVLQNMLESIATGKATVADAAKTADAKITELLNKS</sequence>
<dbReference type="EMBL" id="BAAAQM010000016">
    <property type="protein sequence ID" value="GAA1970363.1"/>
    <property type="molecule type" value="Genomic_DNA"/>
</dbReference>
<evidence type="ECO:0000313" key="7">
    <source>
        <dbReference type="Proteomes" id="UP001499854"/>
    </source>
</evidence>
<gene>
    <name evidence="6" type="ORF">GCM10009838_31760</name>
</gene>
<evidence type="ECO:0000256" key="2">
    <source>
        <dbReference type="ARBA" id="ARBA00022448"/>
    </source>
</evidence>
<dbReference type="PROSITE" id="PS51257">
    <property type="entry name" value="PROKAR_LIPOPROTEIN"/>
    <property type="match status" value="1"/>
</dbReference>
<dbReference type="Gene3D" id="3.40.190.10">
    <property type="entry name" value="Periplasmic binding protein-like II"/>
    <property type="match status" value="2"/>
</dbReference>
<evidence type="ECO:0000256" key="3">
    <source>
        <dbReference type="ARBA" id="ARBA00022729"/>
    </source>
</evidence>
<feature type="compositionally biased region" description="Polar residues" evidence="4">
    <location>
        <begin position="37"/>
        <end position="48"/>
    </location>
</feature>
<dbReference type="InterPro" id="IPR006059">
    <property type="entry name" value="SBP"/>
</dbReference>
<comment type="caution">
    <text evidence="6">The sequence shown here is derived from an EMBL/GenBank/DDBJ whole genome shotgun (WGS) entry which is preliminary data.</text>
</comment>
<accession>A0ABN2RKU0</accession>
<feature type="signal peptide" evidence="5">
    <location>
        <begin position="1"/>
        <end position="21"/>
    </location>
</feature>
<keyword evidence="7" id="KW-1185">Reference proteome</keyword>
<dbReference type="PANTHER" id="PTHR30061:SF50">
    <property type="entry name" value="MALTOSE_MALTODEXTRIN-BINDING PERIPLASMIC PROTEIN"/>
    <property type="match status" value="1"/>
</dbReference>
<protein>
    <submittedName>
        <fullName evidence="6">Extracellular solute-binding protein</fullName>
    </submittedName>
</protein>
<name>A0ABN2RKU0_9ACTN</name>
<dbReference type="SUPFAM" id="SSF53850">
    <property type="entry name" value="Periplasmic binding protein-like II"/>
    <property type="match status" value="1"/>
</dbReference>
<dbReference type="Pfam" id="PF01547">
    <property type="entry name" value="SBP_bac_1"/>
    <property type="match status" value="1"/>
</dbReference>
<evidence type="ECO:0000313" key="6">
    <source>
        <dbReference type="EMBL" id="GAA1970363.1"/>
    </source>
</evidence>
<comment type="similarity">
    <text evidence="1">Belongs to the bacterial solute-binding protein 1 family.</text>
</comment>
<evidence type="ECO:0000256" key="4">
    <source>
        <dbReference type="SAM" id="MobiDB-lite"/>
    </source>
</evidence>
<reference evidence="6 7" key="1">
    <citation type="journal article" date="2019" name="Int. J. Syst. Evol. Microbiol.">
        <title>The Global Catalogue of Microorganisms (GCM) 10K type strain sequencing project: providing services to taxonomists for standard genome sequencing and annotation.</title>
        <authorList>
            <consortium name="The Broad Institute Genomics Platform"/>
            <consortium name="The Broad Institute Genome Sequencing Center for Infectious Disease"/>
            <person name="Wu L."/>
            <person name="Ma J."/>
        </authorList>
    </citation>
    <scope>NUCLEOTIDE SEQUENCE [LARGE SCALE GENOMIC DNA]</scope>
    <source>
        <strain evidence="6 7">JCM 16013</strain>
    </source>
</reference>
<keyword evidence="3 5" id="KW-0732">Signal</keyword>
<proteinExistence type="inferred from homology"/>
<feature type="region of interest" description="Disordered" evidence="4">
    <location>
        <begin position="26"/>
        <end position="52"/>
    </location>
</feature>
<organism evidence="6 7">
    <name type="scientific">Catenulispora subtropica</name>
    <dbReference type="NCBI Taxonomy" id="450798"/>
    <lineage>
        <taxon>Bacteria</taxon>
        <taxon>Bacillati</taxon>
        <taxon>Actinomycetota</taxon>
        <taxon>Actinomycetes</taxon>
        <taxon>Catenulisporales</taxon>
        <taxon>Catenulisporaceae</taxon>
        <taxon>Catenulispora</taxon>
    </lineage>
</organism>
<keyword evidence="2" id="KW-0813">Transport</keyword>
<evidence type="ECO:0000256" key="1">
    <source>
        <dbReference type="ARBA" id="ARBA00008520"/>
    </source>
</evidence>
<dbReference type="RefSeq" id="WP_344657787.1">
    <property type="nucleotide sequence ID" value="NZ_BAAAQM010000016.1"/>
</dbReference>
<dbReference type="PANTHER" id="PTHR30061">
    <property type="entry name" value="MALTOSE-BINDING PERIPLASMIC PROTEIN"/>
    <property type="match status" value="1"/>
</dbReference>
<feature type="chain" id="PRO_5046532228" evidence="5">
    <location>
        <begin position="22"/>
        <end position="466"/>
    </location>
</feature>
<evidence type="ECO:0000256" key="5">
    <source>
        <dbReference type="SAM" id="SignalP"/>
    </source>
</evidence>